<keyword evidence="5 12" id="KW-0812">Transmembrane</keyword>
<sequence length="170" mass="19035">MSIGSGLLAMSYRRLQQTDVTFPPTATSGNSSNGSYTTGDDNFDNNLMIILTVLLVALICALGLNSMVRCFSRCGWVFLFETTRQTTTGIVPTERRQGRLSDIPVVIYQSQMTTSATDCPICLGEFREGEKMRILPKCKHLFHVKCIDKWLLSHSSCPICRQLLFELDEV</sequence>
<dbReference type="SMART" id="SM00184">
    <property type="entry name" value="RING"/>
    <property type="match status" value="1"/>
</dbReference>
<keyword evidence="7" id="KW-0862">Zinc</keyword>
<dbReference type="SUPFAM" id="SSF57850">
    <property type="entry name" value="RING/U-box"/>
    <property type="match status" value="1"/>
</dbReference>
<dbReference type="InterPro" id="IPR001841">
    <property type="entry name" value="Znf_RING"/>
</dbReference>
<evidence type="ECO:0000256" key="3">
    <source>
        <dbReference type="ARBA" id="ARBA00012483"/>
    </source>
</evidence>
<keyword evidence="11" id="KW-0863">Zinc-finger</keyword>
<evidence type="ECO:0000256" key="7">
    <source>
        <dbReference type="ARBA" id="ARBA00022833"/>
    </source>
</evidence>
<feature type="transmembrane region" description="Helical" evidence="12">
    <location>
        <begin position="47"/>
        <end position="64"/>
    </location>
</feature>
<gene>
    <name evidence="14" type="ORF">QVD17_02801</name>
</gene>
<organism evidence="14 15">
    <name type="scientific">Tagetes erecta</name>
    <name type="common">African marigold</name>
    <dbReference type="NCBI Taxonomy" id="13708"/>
    <lineage>
        <taxon>Eukaryota</taxon>
        <taxon>Viridiplantae</taxon>
        <taxon>Streptophyta</taxon>
        <taxon>Embryophyta</taxon>
        <taxon>Tracheophyta</taxon>
        <taxon>Spermatophyta</taxon>
        <taxon>Magnoliopsida</taxon>
        <taxon>eudicotyledons</taxon>
        <taxon>Gunneridae</taxon>
        <taxon>Pentapetalae</taxon>
        <taxon>asterids</taxon>
        <taxon>campanulids</taxon>
        <taxon>Asterales</taxon>
        <taxon>Asteraceae</taxon>
        <taxon>Asteroideae</taxon>
        <taxon>Heliantheae alliance</taxon>
        <taxon>Tageteae</taxon>
        <taxon>Tagetes</taxon>
    </lineage>
</organism>
<dbReference type="GO" id="GO:0008270">
    <property type="term" value="F:zinc ion binding"/>
    <property type="evidence" value="ECO:0007669"/>
    <property type="project" value="UniProtKB-KW"/>
</dbReference>
<dbReference type="PANTHER" id="PTHR46905:SF7">
    <property type="entry name" value="RING-H2 FINGER PROTEIN ATL78"/>
    <property type="match status" value="1"/>
</dbReference>
<dbReference type="GO" id="GO:0061630">
    <property type="term" value="F:ubiquitin protein ligase activity"/>
    <property type="evidence" value="ECO:0007669"/>
    <property type="project" value="UniProtKB-EC"/>
</dbReference>
<evidence type="ECO:0000256" key="2">
    <source>
        <dbReference type="ARBA" id="ARBA00004167"/>
    </source>
</evidence>
<dbReference type="Gene3D" id="3.30.40.10">
    <property type="entry name" value="Zinc/RING finger domain, C3HC4 (zinc finger)"/>
    <property type="match status" value="1"/>
</dbReference>
<accession>A0AAD8LD62</accession>
<keyword evidence="9 12" id="KW-0472">Membrane</keyword>
<dbReference type="CDD" id="cd16461">
    <property type="entry name" value="RING-H2_EL5-like"/>
    <property type="match status" value="1"/>
</dbReference>
<dbReference type="PANTHER" id="PTHR46905">
    <property type="entry name" value="RING-H2 FINGER PROTEIN ATL78"/>
    <property type="match status" value="1"/>
</dbReference>
<keyword evidence="15" id="KW-1185">Reference proteome</keyword>
<proteinExistence type="inferred from homology"/>
<dbReference type="GO" id="GO:0016020">
    <property type="term" value="C:membrane"/>
    <property type="evidence" value="ECO:0007669"/>
    <property type="project" value="UniProtKB-SubCell"/>
</dbReference>
<evidence type="ECO:0000256" key="4">
    <source>
        <dbReference type="ARBA" id="ARBA00022679"/>
    </source>
</evidence>
<dbReference type="PROSITE" id="PS50089">
    <property type="entry name" value="ZF_RING_2"/>
    <property type="match status" value="1"/>
</dbReference>
<name>A0AAD8LD62_TARER</name>
<keyword evidence="8 12" id="KW-1133">Transmembrane helix</keyword>
<dbReference type="InterPro" id="IPR013083">
    <property type="entry name" value="Znf_RING/FYVE/PHD"/>
</dbReference>
<evidence type="ECO:0000259" key="13">
    <source>
        <dbReference type="PROSITE" id="PS50089"/>
    </source>
</evidence>
<reference evidence="14" key="1">
    <citation type="journal article" date="2023" name="bioRxiv">
        <title>Improved chromosome-level genome assembly for marigold (Tagetes erecta).</title>
        <authorList>
            <person name="Jiang F."/>
            <person name="Yuan L."/>
            <person name="Wang S."/>
            <person name="Wang H."/>
            <person name="Xu D."/>
            <person name="Wang A."/>
            <person name="Fan W."/>
        </authorList>
    </citation>
    <scope>NUCLEOTIDE SEQUENCE</scope>
    <source>
        <strain evidence="14">WSJ</strain>
        <tissue evidence="14">Leaf</tissue>
    </source>
</reference>
<dbReference type="Pfam" id="PF13639">
    <property type="entry name" value="zf-RING_2"/>
    <property type="match status" value="1"/>
</dbReference>
<keyword evidence="4" id="KW-0808">Transferase</keyword>
<evidence type="ECO:0000313" key="15">
    <source>
        <dbReference type="Proteomes" id="UP001229421"/>
    </source>
</evidence>
<evidence type="ECO:0000256" key="1">
    <source>
        <dbReference type="ARBA" id="ARBA00000900"/>
    </source>
</evidence>
<comment type="subcellular location">
    <subcellularLocation>
        <location evidence="2">Membrane</location>
        <topology evidence="2">Single-pass membrane protein</topology>
    </subcellularLocation>
</comment>
<dbReference type="InterPro" id="IPR044602">
    <property type="entry name" value="ATL10/ATL72-79-like"/>
</dbReference>
<dbReference type="EC" id="2.3.2.27" evidence="3"/>
<keyword evidence="6" id="KW-0479">Metal-binding</keyword>
<evidence type="ECO:0000256" key="5">
    <source>
        <dbReference type="ARBA" id="ARBA00022692"/>
    </source>
</evidence>
<evidence type="ECO:0000256" key="6">
    <source>
        <dbReference type="ARBA" id="ARBA00022723"/>
    </source>
</evidence>
<evidence type="ECO:0000313" key="14">
    <source>
        <dbReference type="EMBL" id="KAK1437016.1"/>
    </source>
</evidence>
<dbReference type="AlphaFoldDB" id="A0AAD8LD62"/>
<protein>
    <recommendedName>
        <fullName evidence="3">RING-type E3 ubiquitin transferase</fullName>
        <ecNumber evidence="3">2.3.2.27</ecNumber>
    </recommendedName>
</protein>
<evidence type="ECO:0000256" key="11">
    <source>
        <dbReference type="PROSITE-ProRule" id="PRU00175"/>
    </source>
</evidence>
<dbReference type="GO" id="GO:0016567">
    <property type="term" value="P:protein ubiquitination"/>
    <property type="evidence" value="ECO:0007669"/>
    <property type="project" value="InterPro"/>
</dbReference>
<evidence type="ECO:0000256" key="12">
    <source>
        <dbReference type="SAM" id="Phobius"/>
    </source>
</evidence>
<comment type="caution">
    <text evidence="14">The sequence shown here is derived from an EMBL/GenBank/DDBJ whole genome shotgun (WGS) entry which is preliminary data.</text>
</comment>
<comment type="similarity">
    <text evidence="10">Belongs to the RING-type zinc finger family. ATL subfamily.</text>
</comment>
<dbReference type="Proteomes" id="UP001229421">
    <property type="component" value="Unassembled WGS sequence"/>
</dbReference>
<feature type="domain" description="RING-type" evidence="13">
    <location>
        <begin position="119"/>
        <end position="161"/>
    </location>
</feature>
<evidence type="ECO:0000256" key="10">
    <source>
        <dbReference type="ARBA" id="ARBA00024209"/>
    </source>
</evidence>
<comment type="catalytic activity">
    <reaction evidence="1">
        <text>S-ubiquitinyl-[E2 ubiquitin-conjugating enzyme]-L-cysteine + [acceptor protein]-L-lysine = [E2 ubiquitin-conjugating enzyme]-L-cysteine + N(6)-ubiquitinyl-[acceptor protein]-L-lysine.</text>
        <dbReference type="EC" id="2.3.2.27"/>
    </reaction>
</comment>
<evidence type="ECO:0000256" key="9">
    <source>
        <dbReference type="ARBA" id="ARBA00023136"/>
    </source>
</evidence>
<evidence type="ECO:0000256" key="8">
    <source>
        <dbReference type="ARBA" id="ARBA00022989"/>
    </source>
</evidence>
<dbReference type="EMBL" id="JAUHHV010000001">
    <property type="protein sequence ID" value="KAK1437016.1"/>
    <property type="molecule type" value="Genomic_DNA"/>
</dbReference>